<dbReference type="InterPro" id="IPR036345">
    <property type="entry name" value="ExoRNase_PH_dom2_sf"/>
</dbReference>
<dbReference type="NCBIfam" id="NF008805">
    <property type="entry name" value="PRK11824.1"/>
    <property type="match status" value="1"/>
</dbReference>
<dbReference type="InterPro" id="IPR004088">
    <property type="entry name" value="KH_dom_type_1"/>
</dbReference>
<evidence type="ECO:0000313" key="5">
    <source>
        <dbReference type="EMBL" id="GAH54509.1"/>
    </source>
</evidence>
<dbReference type="InterPro" id="IPR036612">
    <property type="entry name" value="KH_dom_type_1_sf"/>
</dbReference>
<gene>
    <name evidence="5" type="ORF">S03H2_34286</name>
</gene>
<keyword evidence="2" id="KW-0548">Nucleotidyltransferase</keyword>
<dbReference type="CDD" id="cd11364">
    <property type="entry name" value="RNase_PH_PNPase_2"/>
    <property type="match status" value="1"/>
</dbReference>
<dbReference type="Pfam" id="PF01138">
    <property type="entry name" value="RNase_PH"/>
    <property type="match status" value="1"/>
</dbReference>
<dbReference type="PANTHER" id="PTHR11252">
    <property type="entry name" value="POLYRIBONUCLEOTIDE NUCLEOTIDYLTRANSFERASE"/>
    <property type="match status" value="1"/>
</dbReference>
<evidence type="ECO:0000256" key="1">
    <source>
        <dbReference type="ARBA" id="ARBA00022679"/>
    </source>
</evidence>
<dbReference type="InterPro" id="IPR001247">
    <property type="entry name" value="ExoRNase_PH_dom1"/>
</dbReference>
<keyword evidence="1" id="KW-0808">Transferase</keyword>
<dbReference type="Pfam" id="PF00013">
    <property type="entry name" value="KH_1"/>
    <property type="match status" value="1"/>
</dbReference>
<feature type="non-terminal residue" evidence="5">
    <location>
        <position position="1"/>
    </location>
</feature>
<dbReference type="Gene3D" id="3.30.230.70">
    <property type="entry name" value="GHMP Kinase, N-terminal domain"/>
    <property type="match status" value="1"/>
</dbReference>
<dbReference type="SUPFAM" id="SSF54211">
    <property type="entry name" value="Ribosomal protein S5 domain 2-like"/>
    <property type="match status" value="1"/>
</dbReference>
<dbReference type="CDD" id="cd02393">
    <property type="entry name" value="KH-I_PNPase"/>
    <property type="match status" value="1"/>
</dbReference>
<dbReference type="Gene3D" id="3.30.1370.10">
    <property type="entry name" value="K Homology domain, type 1"/>
    <property type="match status" value="1"/>
</dbReference>
<dbReference type="AlphaFoldDB" id="X1HL09"/>
<dbReference type="GO" id="GO:0005829">
    <property type="term" value="C:cytosol"/>
    <property type="evidence" value="ECO:0007669"/>
    <property type="project" value="TreeGrafter"/>
</dbReference>
<dbReference type="EMBL" id="BARU01020910">
    <property type="protein sequence ID" value="GAH54509.1"/>
    <property type="molecule type" value="Genomic_DNA"/>
</dbReference>
<keyword evidence="3" id="KW-0694">RNA-binding</keyword>
<accession>X1HL09</accession>
<evidence type="ECO:0000259" key="4">
    <source>
        <dbReference type="SMART" id="SM00322"/>
    </source>
</evidence>
<dbReference type="PROSITE" id="PS50084">
    <property type="entry name" value="KH_TYPE_1"/>
    <property type="match status" value="1"/>
</dbReference>
<dbReference type="GO" id="GO:0006402">
    <property type="term" value="P:mRNA catabolic process"/>
    <property type="evidence" value="ECO:0007669"/>
    <property type="project" value="InterPro"/>
</dbReference>
<dbReference type="GO" id="GO:0004654">
    <property type="term" value="F:polyribonucleotide nucleotidyltransferase activity"/>
    <property type="evidence" value="ECO:0007669"/>
    <property type="project" value="InterPro"/>
</dbReference>
<reference evidence="5" key="1">
    <citation type="journal article" date="2014" name="Front. Microbiol.">
        <title>High frequency of phylogenetically diverse reductive dehalogenase-homologous genes in deep subseafloor sedimentary metagenomes.</title>
        <authorList>
            <person name="Kawai M."/>
            <person name="Futagami T."/>
            <person name="Toyoda A."/>
            <person name="Takaki Y."/>
            <person name="Nishi S."/>
            <person name="Hori S."/>
            <person name="Arai W."/>
            <person name="Tsubouchi T."/>
            <person name="Morono Y."/>
            <person name="Uchiyama I."/>
            <person name="Ito T."/>
            <person name="Fujiyama A."/>
            <person name="Inagaki F."/>
            <person name="Takami H."/>
        </authorList>
    </citation>
    <scope>NUCLEOTIDE SEQUENCE</scope>
    <source>
        <strain evidence="5">Expedition CK06-06</strain>
    </source>
</reference>
<dbReference type="GO" id="GO:0000175">
    <property type="term" value="F:3'-5'-RNA exonuclease activity"/>
    <property type="evidence" value="ECO:0007669"/>
    <property type="project" value="TreeGrafter"/>
</dbReference>
<dbReference type="PANTHER" id="PTHR11252:SF0">
    <property type="entry name" value="POLYRIBONUCLEOTIDE NUCLEOTIDYLTRANSFERASE 1, MITOCHONDRIAL"/>
    <property type="match status" value="1"/>
</dbReference>
<protein>
    <recommendedName>
        <fullName evidence="4">K Homology domain-containing protein</fullName>
    </recommendedName>
</protein>
<dbReference type="InterPro" id="IPR027408">
    <property type="entry name" value="PNPase/RNase_PH_dom_sf"/>
</dbReference>
<dbReference type="GO" id="GO:0003723">
    <property type="term" value="F:RNA binding"/>
    <property type="evidence" value="ECO:0007669"/>
    <property type="project" value="UniProtKB-KW"/>
</dbReference>
<dbReference type="InterPro" id="IPR012162">
    <property type="entry name" value="PNPase"/>
</dbReference>
<dbReference type="InterPro" id="IPR004087">
    <property type="entry name" value="KH_dom"/>
</dbReference>
<dbReference type="SMART" id="SM00322">
    <property type="entry name" value="KH"/>
    <property type="match status" value="1"/>
</dbReference>
<organism evidence="5">
    <name type="scientific">marine sediment metagenome</name>
    <dbReference type="NCBI Taxonomy" id="412755"/>
    <lineage>
        <taxon>unclassified sequences</taxon>
        <taxon>metagenomes</taxon>
        <taxon>ecological metagenomes</taxon>
    </lineage>
</organism>
<feature type="non-terminal residue" evidence="5">
    <location>
        <position position="284"/>
    </location>
</feature>
<proteinExistence type="predicted"/>
<dbReference type="FunFam" id="3.30.1370.10:FF:000001">
    <property type="entry name" value="Polyribonucleotide nucleotidyltransferase"/>
    <property type="match status" value="1"/>
</dbReference>
<evidence type="ECO:0000256" key="2">
    <source>
        <dbReference type="ARBA" id="ARBA00022695"/>
    </source>
</evidence>
<comment type="caution">
    <text evidence="5">The sequence shown here is derived from an EMBL/GenBank/DDBJ whole genome shotgun (WGS) entry which is preliminary data.</text>
</comment>
<dbReference type="InterPro" id="IPR020568">
    <property type="entry name" value="Ribosomal_Su5_D2-typ_SF"/>
</dbReference>
<dbReference type="SUPFAM" id="SSF55666">
    <property type="entry name" value="Ribonuclease PH domain 2-like"/>
    <property type="match status" value="1"/>
</dbReference>
<dbReference type="SUPFAM" id="SSF54791">
    <property type="entry name" value="Eukaryotic type KH-domain (KH-domain type I)"/>
    <property type="match status" value="1"/>
</dbReference>
<sequence length="284" mass="30433">THGSALFTRGETQVLTITTLGSTRKEQQLDGLGIEEAKRFIHHYNFPPFSTGEVKRIGTPGRREIGHGALAERALEPVLPENEDFPYTIRLVSEVLSSSGSTSMASVCASSLSLMDAGIPIKRAVAGIAMGLVTGDNGNCAILTDIEGIEDNYGDMDFKVAGTTEGITGLQMDTKLKGISLEIVEKTLEQAREARLFILDTMNQAIGSSRPELSRYAPRIYKITISTEKIGAVIGPGGKTIRAISEETKATIDIDNNGTVLIGSPDEAAARRAIEIIEGLTKKQ</sequence>
<name>X1HL09_9ZZZZ</name>
<feature type="domain" description="K Homology" evidence="4">
    <location>
        <begin position="217"/>
        <end position="282"/>
    </location>
</feature>
<evidence type="ECO:0000256" key="3">
    <source>
        <dbReference type="ARBA" id="ARBA00022884"/>
    </source>
</evidence>